<evidence type="ECO:0000256" key="1">
    <source>
        <dbReference type="SAM" id="SignalP"/>
    </source>
</evidence>
<feature type="signal peptide" evidence="1">
    <location>
        <begin position="1"/>
        <end position="24"/>
    </location>
</feature>
<protein>
    <recommendedName>
        <fullName evidence="4">DUF11 domain-containing protein</fullName>
    </recommendedName>
</protein>
<comment type="caution">
    <text evidence="2">The sequence shown here is derived from an EMBL/GenBank/DDBJ whole genome shotgun (WGS) entry which is preliminary data.</text>
</comment>
<dbReference type="EMBL" id="JBHSWI010000001">
    <property type="protein sequence ID" value="MFC6647425.1"/>
    <property type="molecule type" value="Genomic_DNA"/>
</dbReference>
<organism evidence="2 3">
    <name type="scientific">Granulicella cerasi</name>
    <dbReference type="NCBI Taxonomy" id="741063"/>
    <lineage>
        <taxon>Bacteria</taxon>
        <taxon>Pseudomonadati</taxon>
        <taxon>Acidobacteriota</taxon>
        <taxon>Terriglobia</taxon>
        <taxon>Terriglobales</taxon>
        <taxon>Acidobacteriaceae</taxon>
        <taxon>Granulicella</taxon>
    </lineage>
</organism>
<dbReference type="RefSeq" id="WP_263370681.1">
    <property type="nucleotide sequence ID" value="NZ_JAGSYD010000002.1"/>
</dbReference>
<dbReference type="Proteomes" id="UP001596391">
    <property type="component" value="Unassembled WGS sequence"/>
</dbReference>
<gene>
    <name evidence="2" type="ORF">ACFQBQ_17975</name>
</gene>
<keyword evidence="1" id="KW-0732">Signal</keyword>
<accession>A0ABW1ZD80</accession>
<name>A0ABW1ZD80_9BACT</name>
<sequence length="221" mass="24195">MRLATPFVTPMLFALMCTGTCSWAQSQAYTPVANGSKQLANVREANGPVNMPGWPQTGALRDLDHAKQGTCTSVRYGDIVHFTLRVENVQDARSVFTNLRMGLGAHPHYSYASLPMPDAVSFGGGGVGVRDAADYQLYHFRFEVPDVRSGIYRVAGIDVRANYDRDANIGVGIDKPTRVKLKNYCLAVFGGEGGDHRPMVTDFRPDPVEHPAQPPDRVVFP</sequence>
<keyword evidence="3" id="KW-1185">Reference proteome</keyword>
<reference evidence="3" key="1">
    <citation type="journal article" date="2019" name="Int. J. Syst. Evol. Microbiol.">
        <title>The Global Catalogue of Microorganisms (GCM) 10K type strain sequencing project: providing services to taxonomists for standard genome sequencing and annotation.</title>
        <authorList>
            <consortium name="The Broad Institute Genomics Platform"/>
            <consortium name="The Broad Institute Genome Sequencing Center for Infectious Disease"/>
            <person name="Wu L."/>
            <person name="Ma J."/>
        </authorList>
    </citation>
    <scope>NUCLEOTIDE SEQUENCE [LARGE SCALE GENOMIC DNA]</scope>
    <source>
        <strain evidence="3">CGMCC 1.16026</strain>
    </source>
</reference>
<feature type="chain" id="PRO_5046792984" description="DUF11 domain-containing protein" evidence="1">
    <location>
        <begin position="25"/>
        <end position="221"/>
    </location>
</feature>
<evidence type="ECO:0000313" key="2">
    <source>
        <dbReference type="EMBL" id="MFC6647425.1"/>
    </source>
</evidence>
<evidence type="ECO:0000313" key="3">
    <source>
        <dbReference type="Proteomes" id="UP001596391"/>
    </source>
</evidence>
<evidence type="ECO:0008006" key="4">
    <source>
        <dbReference type="Google" id="ProtNLM"/>
    </source>
</evidence>
<proteinExistence type="predicted"/>